<proteinExistence type="predicted"/>
<dbReference type="Proteomes" id="UP000233100">
    <property type="component" value="Chromosome 3"/>
</dbReference>
<dbReference type="AlphaFoldDB" id="A0A2K5X9E9"/>
<sequence length="396" mass="41993">NANVGAWAQDSWSPVELSVDGVRCPASLPNRTWSVCQAEGPQGDGSRTNPGGFGQQQPRCFSTARGPPSPPAPSHCPSQVRGAHGGLRGIRTCQEPGRPRRIREPGVQRGRSPRRGEATRAGVRRGSALLGAHGSCRALPDDPGPDPPHQVWERRGRGGCGSGTGGREPGHCREPDLLALCGRGAGPRNSASPSPQAGDPMTPGAAASSRKWPPQCPSRQHGVDSGSVSIPLCGAGCEGDCPIPLSSRSGTFLSADFAEDAAPWSGAENRSRPPRSCWVVEKEGGQVLSATVKLKIIIMKKEWVSYILILTINRVFMGPFDRGGSHLEKFPSLRARPFRSLSSPVSPASLTARPLPLSSSEHASPWGQGFELRGVEQPVRGHRAHGRKDPHSDRDS</sequence>
<feature type="compositionally biased region" description="Polar residues" evidence="1">
    <location>
        <begin position="45"/>
        <end position="60"/>
    </location>
</feature>
<accession>A0A2K5X9E9</accession>
<dbReference type="GeneTree" id="ENSGT00910000146915"/>
<reference evidence="2 3" key="1">
    <citation type="submission" date="2013-03" db="EMBL/GenBank/DDBJ databases">
        <authorList>
            <person name="Warren W."/>
            <person name="Wilson R.K."/>
        </authorList>
    </citation>
    <scope>NUCLEOTIDE SEQUENCE</scope>
</reference>
<keyword evidence="3" id="KW-1185">Reference proteome</keyword>
<evidence type="ECO:0000256" key="1">
    <source>
        <dbReference type="SAM" id="MobiDB-lite"/>
    </source>
</evidence>
<feature type="compositionally biased region" description="Basic and acidic residues" evidence="1">
    <location>
        <begin position="387"/>
        <end position="396"/>
    </location>
</feature>
<dbReference type="Ensembl" id="ENSMFAT00000020400.2">
    <property type="protein sequence ID" value="ENSMFAP00000046095.2"/>
    <property type="gene ID" value="ENSMFAG00000000747.2"/>
</dbReference>
<dbReference type="VEuPathDB" id="HostDB:ENSMFAG00000000747"/>
<feature type="region of interest" description="Disordered" evidence="1">
    <location>
        <begin position="35"/>
        <end position="223"/>
    </location>
</feature>
<protein>
    <submittedName>
        <fullName evidence="2">Uncharacterized protein</fullName>
    </submittedName>
</protein>
<feature type="region of interest" description="Disordered" evidence="1">
    <location>
        <begin position="351"/>
        <end position="396"/>
    </location>
</feature>
<reference evidence="2" key="3">
    <citation type="submission" date="2025-09" db="UniProtKB">
        <authorList>
            <consortium name="Ensembl"/>
        </authorList>
    </citation>
    <scope>IDENTIFICATION</scope>
</reference>
<organism evidence="2 3">
    <name type="scientific">Macaca fascicularis</name>
    <name type="common">Crab-eating macaque</name>
    <name type="synonym">Cynomolgus monkey</name>
    <dbReference type="NCBI Taxonomy" id="9541"/>
    <lineage>
        <taxon>Eukaryota</taxon>
        <taxon>Metazoa</taxon>
        <taxon>Chordata</taxon>
        <taxon>Craniata</taxon>
        <taxon>Vertebrata</taxon>
        <taxon>Euteleostomi</taxon>
        <taxon>Mammalia</taxon>
        <taxon>Eutheria</taxon>
        <taxon>Euarchontoglires</taxon>
        <taxon>Primates</taxon>
        <taxon>Haplorrhini</taxon>
        <taxon>Catarrhini</taxon>
        <taxon>Cercopithecidae</taxon>
        <taxon>Cercopithecinae</taxon>
        <taxon>Macaca</taxon>
    </lineage>
</organism>
<feature type="compositionally biased region" description="Gly residues" evidence="1">
    <location>
        <begin position="158"/>
        <end position="167"/>
    </location>
</feature>
<name>A0A2K5X9E9_MACFA</name>
<evidence type="ECO:0000313" key="2">
    <source>
        <dbReference type="Ensembl" id="ENSMFAP00000046095.2"/>
    </source>
</evidence>
<evidence type="ECO:0000313" key="3">
    <source>
        <dbReference type="Proteomes" id="UP000233100"/>
    </source>
</evidence>
<reference evidence="2" key="2">
    <citation type="submission" date="2025-08" db="UniProtKB">
        <authorList>
            <consortium name="Ensembl"/>
        </authorList>
    </citation>
    <scope>IDENTIFICATION</scope>
</reference>